<dbReference type="InterPro" id="IPR036858">
    <property type="entry name" value="Cyclin-dep_kinase_reg-sub_sf"/>
</dbReference>
<organism evidence="5 6">
    <name type="scientific">Bicyclus anynana</name>
    <name type="common">Squinting bush brown butterfly</name>
    <dbReference type="NCBI Taxonomy" id="110368"/>
    <lineage>
        <taxon>Eukaryota</taxon>
        <taxon>Metazoa</taxon>
        <taxon>Ecdysozoa</taxon>
        <taxon>Arthropoda</taxon>
        <taxon>Hexapoda</taxon>
        <taxon>Insecta</taxon>
        <taxon>Pterygota</taxon>
        <taxon>Neoptera</taxon>
        <taxon>Endopterygota</taxon>
        <taxon>Lepidoptera</taxon>
        <taxon>Glossata</taxon>
        <taxon>Ditrysia</taxon>
        <taxon>Papilionoidea</taxon>
        <taxon>Nymphalidae</taxon>
        <taxon>Satyrinae</taxon>
        <taxon>Satyrini</taxon>
        <taxon>Mycalesina</taxon>
        <taxon>Bicyclus</taxon>
    </lineage>
</organism>
<evidence type="ECO:0000256" key="4">
    <source>
        <dbReference type="RuleBase" id="RU311113"/>
    </source>
</evidence>
<comment type="similarity">
    <text evidence="1 4">Belongs to the CKS family.</text>
</comment>
<keyword evidence="5" id="KW-1185">Reference proteome</keyword>
<evidence type="ECO:0000313" key="5">
    <source>
        <dbReference type="Proteomes" id="UP001652582"/>
    </source>
</evidence>
<dbReference type="GO" id="GO:0016538">
    <property type="term" value="F:cyclin-dependent protein serine/threonine kinase regulator activity"/>
    <property type="evidence" value="ECO:0007669"/>
    <property type="project" value="InterPro"/>
</dbReference>
<keyword evidence="2 4" id="KW-0132">Cell division</keyword>
<proteinExistence type="inferred from homology"/>
<dbReference type="SMART" id="SM01084">
    <property type="entry name" value="CKS"/>
    <property type="match status" value="1"/>
</dbReference>
<evidence type="ECO:0000256" key="1">
    <source>
        <dbReference type="ARBA" id="ARBA00007782"/>
    </source>
</evidence>
<dbReference type="KEGG" id="bany:112047832"/>
<dbReference type="Pfam" id="PF01111">
    <property type="entry name" value="CKS"/>
    <property type="match status" value="1"/>
</dbReference>
<dbReference type="Proteomes" id="UP001652582">
    <property type="component" value="Chromosome Z"/>
</dbReference>
<evidence type="ECO:0000256" key="2">
    <source>
        <dbReference type="ARBA" id="ARBA00022618"/>
    </source>
</evidence>
<dbReference type="SUPFAM" id="SSF55637">
    <property type="entry name" value="Cell cycle regulatory proteins"/>
    <property type="match status" value="1"/>
</dbReference>
<name>A0A6J1MZ62_BICAN</name>
<sequence>MASDITHSYTYEDNEYKYMHVSVSLSLRRKIPKDRLMTETEWRFLGVMLPAGWEHYMIHRPEPHILLFRCKKNK</sequence>
<evidence type="ECO:0000256" key="3">
    <source>
        <dbReference type="ARBA" id="ARBA00023306"/>
    </source>
</evidence>
<dbReference type="PRINTS" id="PR00296">
    <property type="entry name" value="CYCLINKINASE"/>
</dbReference>
<accession>A0A6J1MZ62</accession>
<gene>
    <name evidence="6" type="primary">LOC112047832</name>
</gene>
<dbReference type="AlphaFoldDB" id="A0A6J1MZ62"/>
<dbReference type="GeneID" id="112047832"/>
<keyword evidence="3 4" id="KW-0131">Cell cycle</keyword>
<dbReference type="OrthoDB" id="440676at2759"/>
<dbReference type="GO" id="GO:0051301">
    <property type="term" value="P:cell division"/>
    <property type="evidence" value="ECO:0007669"/>
    <property type="project" value="UniProtKB-UniRule"/>
</dbReference>
<dbReference type="Gene3D" id="3.30.170.10">
    <property type="entry name" value="Cyclin-dependent kinase, regulatory subunit"/>
    <property type="match status" value="1"/>
</dbReference>
<reference evidence="6" key="1">
    <citation type="submission" date="2025-08" db="UniProtKB">
        <authorList>
            <consortium name="RefSeq"/>
        </authorList>
    </citation>
    <scope>IDENTIFICATION</scope>
</reference>
<comment type="function">
    <text evidence="4">Binds to the catalytic subunit of the cyclin dependent kinases and is essential for their biological function.</text>
</comment>
<dbReference type="PANTHER" id="PTHR23415">
    <property type="entry name" value="CYCLIN-DEPENDENT KINASES REGULATORY SUBUNIT/60S RIBOSOME SUBUNIT BIOGENESIS PROTEIN NIP7"/>
    <property type="match status" value="1"/>
</dbReference>
<dbReference type="PROSITE" id="PS00945">
    <property type="entry name" value="CKS_2"/>
    <property type="match status" value="1"/>
</dbReference>
<dbReference type="RefSeq" id="XP_023940860.1">
    <property type="nucleotide sequence ID" value="XM_024085092.2"/>
</dbReference>
<evidence type="ECO:0000313" key="6">
    <source>
        <dbReference type="RefSeq" id="XP_023940860.1"/>
    </source>
</evidence>
<protein>
    <recommendedName>
        <fullName evidence="4">Cyclin-dependent kinases regulatory subunit</fullName>
    </recommendedName>
</protein>
<dbReference type="InterPro" id="IPR000789">
    <property type="entry name" value="Cyclin-dep_kinase_reg-sub"/>
</dbReference>